<dbReference type="InterPro" id="IPR028974">
    <property type="entry name" value="TSP_type-3_rpt"/>
</dbReference>
<evidence type="ECO:0000256" key="1">
    <source>
        <dbReference type="SAM" id="MobiDB-lite"/>
    </source>
</evidence>
<dbReference type="SUPFAM" id="SSF103647">
    <property type="entry name" value="TSP type-3 repeat"/>
    <property type="match status" value="1"/>
</dbReference>
<evidence type="ECO:0000313" key="2">
    <source>
        <dbReference type="EMBL" id="MCO8271299.1"/>
    </source>
</evidence>
<feature type="compositionally biased region" description="Low complexity" evidence="1">
    <location>
        <begin position="159"/>
        <end position="176"/>
    </location>
</feature>
<dbReference type="Proteomes" id="UP001523369">
    <property type="component" value="Unassembled WGS sequence"/>
</dbReference>
<proteinExistence type="predicted"/>
<dbReference type="RefSeq" id="WP_253237432.1">
    <property type="nucleotide sequence ID" value="NZ_JAMYJR010000011.1"/>
</dbReference>
<keyword evidence="3" id="KW-1185">Reference proteome</keyword>
<organism evidence="2 3">
    <name type="scientific">Paractinoplanes aksuensis</name>
    <dbReference type="NCBI Taxonomy" id="2939490"/>
    <lineage>
        <taxon>Bacteria</taxon>
        <taxon>Bacillati</taxon>
        <taxon>Actinomycetota</taxon>
        <taxon>Actinomycetes</taxon>
        <taxon>Micromonosporales</taxon>
        <taxon>Micromonosporaceae</taxon>
        <taxon>Paractinoplanes</taxon>
    </lineage>
</organism>
<gene>
    <name evidence="2" type="ORF">M1L60_11915</name>
</gene>
<name>A0ABT1DKD4_9ACTN</name>
<accession>A0ABT1DKD4</accession>
<feature type="region of interest" description="Disordered" evidence="1">
    <location>
        <begin position="128"/>
        <end position="191"/>
    </location>
</feature>
<sequence>MTWRAPIQRGWTGHTEGKRSYRRASSGLGAAAQQQQAIVAEGGTGQRTSLLRKLSGRPCTKQRCGSVLWTYCEAIVLVLVKRSVRLGRTTQVTGPVLGTAVCFLQRRRLPPAPSGNFKNMSTYPDPAWHGDVYPSEEEIDPFGTDGPVGAYDRRPGPLPGSAPGSPSSPGPASRGATTANSIVSRRSDGSIEVVTDLDGDGIADMVQIDLDGDGVPELTYLDTDRDGKLDTVLRTPNH</sequence>
<reference evidence="2 3" key="1">
    <citation type="submission" date="2022-06" db="EMBL/GenBank/DDBJ databases">
        <title>New Species of the Genus Actinoplanes, ActinopZanes ferrugineus.</title>
        <authorList>
            <person name="Ding P."/>
        </authorList>
    </citation>
    <scope>NUCLEOTIDE SEQUENCE [LARGE SCALE GENOMIC DNA]</scope>
    <source>
        <strain evidence="2 3">TRM88003</strain>
    </source>
</reference>
<dbReference type="EMBL" id="JAMYJR010000011">
    <property type="protein sequence ID" value="MCO8271299.1"/>
    <property type="molecule type" value="Genomic_DNA"/>
</dbReference>
<evidence type="ECO:0000313" key="3">
    <source>
        <dbReference type="Proteomes" id="UP001523369"/>
    </source>
</evidence>
<comment type="caution">
    <text evidence="2">The sequence shown here is derived from an EMBL/GenBank/DDBJ whole genome shotgun (WGS) entry which is preliminary data.</text>
</comment>
<protein>
    <submittedName>
        <fullName evidence="2">Uncharacterized protein</fullName>
    </submittedName>
</protein>